<proteinExistence type="predicted"/>
<feature type="transmembrane region" description="Helical" evidence="1">
    <location>
        <begin position="97"/>
        <end position="118"/>
    </location>
</feature>
<dbReference type="InterPro" id="IPR007360">
    <property type="entry name" value="SirB"/>
</dbReference>
<keyword evidence="3" id="KW-1185">Reference proteome</keyword>
<dbReference type="EMBL" id="SPVF01000052">
    <property type="protein sequence ID" value="TFW27434.1"/>
    <property type="molecule type" value="Genomic_DNA"/>
</dbReference>
<organism evidence="2 3">
    <name type="scientific">Zemynaea arenosa</name>
    <dbReference type="NCBI Taxonomy" id="2561931"/>
    <lineage>
        <taxon>Bacteria</taxon>
        <taxon>Pseudomonadati</taxon>
        <taxon>Pseudomonadota</taxon>
        <taxon>Betaproteobacteria</taxon>
        <taxon>Burkholderiales</taxon>
        <taxon>Oxalobacteraceae</taxon>
        <taxon>Telluria group</taxon>
        <taxon>Zemynaea</taxon>
    </lineage>
</organism>
<dbReference type="OrthoDB" id="5588650at2"/>
<feature type="transmembrane region" description="Helical" evidence="1">
    <location>
        <begin position="39"/>
        <end position="60"/>
    </location>
</feature>
<comment type="caution">
    <text evidence="2">The sequence shown here is derived from an EMBL/GenBank/DDBJ whole genome shotgun (WGS) entry which is preliminary data.</text>
</comment>
<dbReference type="RefSeq" id="WP_135205864.1">
    <property type="nucleotide sequence ID" value="NZ_SPVF01000052.1"/>
</dbReference>
<dbReference type="PANTHER" id="PTHR39594">
    <property type="entry name" value="PROTEIN YCHQ"/>
    <property type="match status" value="1"/>
</dbReference>
<keyword evidence="1" id="KW-0812">Transmembrane</keyword>
<evidence type="ECO:0000256" key="1">
    <source>
        <dbReference type="SAM" id="Phobius"/>
    </source>
</evidence>
<reference evidence="2 3" key="1">
    <citation type="submission" date="2019-03" db="EMBL/GenBank/DDBJ databases">
        <title>Draft Genome Sequence of Massilia arenosa sp. nov., a Novel Massilia Species Isolated from a Sandy-loam Maize Soil.</title>
        <authorList>
            <person name="Raths R."/>
            <person name="Peta V."/>
            <person name="Bucking H."/>
        </authorList>
    </citation>
    <scope>NUCLEOTIDE SEQUENCE [LARGE SCALE GENOMIC DNA]</scope>
    <source>
        <strain evidence="2 3">MC02</strain>
    </source>
</reference>
<dbReference type="AlphaFoldDB" id="A0A4Y9SQB6"/>
<name>A0A4Y9SQB6_9BURK</name>
<accession>A0A4Y9SQB6</accession>
<evidence type="ECO:0000313" key="2">
    <source>
        <dbReference type="EMBL" id="TFW27434.1"/>
    </source>
</evidence>
<dbReference type="Pfam" id="PF04247">
    <property type="entry name" value="SirB"/>
    <property type="match status" value="1"/>
</dbReference>
<feature type="transmembrane region" description="Helical" evidence="1">
    <location>
        <begin position="72"/>
        <end position="90"/>
    </location>
</feature>
<gene>
    <name evidence="2" type="ORF">E4L96_03600</name>
</gene>
<feature type="transmembrane region" description="Helical" evidence="1">
    <location>
        <begin position="6"/>
        <end position="27"/>
    </location>
</feature>
<dbReference type="PANTHER" id="PTHR39594:SF1">
    <property type="entry name" value="PROTEIN YCHQ"/>
    <property type="match status" value="1"/>
</dbReference>
<dbReference type="GO" id="GO:0005886">
    <property type="term" value="C:plasma membrane"/>
    <property type="evidence" value="ECO:0007669"/>
    <property type="project" value="TreeGrafter"/>
</dbReference>
<evidence type="ECO:0000313" key="3">
    <source>
        <dbReference type="Proteomes" id="UP000298438"/>
    </source>
</evidence>
<keyword evidence="1" id="KW-0472">Membrane</keyword>
<dbReference type="Proteomes" id="UP000298438">
    <property type="component" value="Unassembled WGS sequence"/>
</dbReference>
<dbReference type="PIRSF" id="PIRSF005610">
    <property type="entry name" value="SirB"/>
    <property type="match status" value="1"/>
</dbReference>
<sequence>MDYFSLKHFHMTCAALSGTFFFVRGLWMLGGSQMLQRRWVKVAPHFIDSALLASAIGLAVWSAQYPGQQPWLTAKVVALLAYIGLGTVALKRGRTPGIRAAAFVAALLCFAYIVGVAITKSPVWS</sequence>
<keyword evidence="1" id="KW-1133">Transmembrane helix</keyword>
<protein>
    <submittedName>
        <fullName evidence="2">Regulator SirB</fullName>
    </submittedName>
</protein>